<feature type="region of interest" description="Disordered" evidence="3">
    <location>
        <begin position="128"/>
        <end position="174"/>
    </location>
</feature>
<dbReference type="AlphaFoldDB" id="A0A2H6DZM9"/>
<evidence type="ECO:0000256" key="1">
    <source>
        <dbReference type="ARBA" id="ARBA00005721"/>
    </source>
</evidence>
<keyword evidence="5" id="KW-1185">Reference proteome</keyword>
<feature type="compositionally biased region" description="Polar residues" evidence="3">
    <location>
        <begin position="134"/>
        <end position="156"/>
    </location>
</feature>
<comment type="caution">
    <text evidence="4">The sequence shown here is derived from an EMBL/GenBank/DDBJ whole genome shotgun (WGS) entry which is preliminary data.</text>
</comment>
<sequence>MEKQENKVNINDISGELTFAEKVVKKIIGYAMDNIDGLLTINGGFFSNIAEKLVNTNDVTTGINAEVGKKQVAVDMDVVVEYGKDSRHIYEEIKRIIAKDIREMTHLEVVEVNVNVVDIKTQEQYEEESETVQDKVTSAGKTTGHYISQQTSKATQSVNESVENIEENREPRVE</sequence>
<comment type="similarity">
    <text evidence="1">Belongs to the asp23 family.</text>
</comment>
<dbReference type="InterPro" id="IPR005531">
    <property type="entry name" value="Asp23"/>
</dbReference>
<name>A0A2H6DZM9_TETHA</name>
<accession>A0A2H6DZM9</accession>
<protein>
    <recommendedName>
        <fullName evidence="2">Stress response regulator gls24 homolog</fullName>
    </recommendedName>
</protein>
<evidence type="ECO:0000256" key="2">
    <source>
        <dbReference type="ARBA" id="ARBA00039575"/>
    </source>
</evidence>
<evidence type="ECO:0000256" key="3">
    <source>
        <dbReference type="SAM" id="MobiDB-lite"/>
    </source>
</evidence>
<dbReference type="Proteomes" id="UP000236214">
    <property type="component" value="Unassembled WGS sequence"/>
</dbReference>
<reference evidence="4 5" key="1">
    <citation type="submission" date="2016-05" db="EMBL/GenBank/DDBJ databases">
        <title>Whole genome sequencing of Tetragenococcus halophilus subsp. halophilus NISL 7118.</title>
        <authorList>
            <person name="Shiwa Y."/>
            <person name="Nishimura I."/>
            <person name="Yoshikawa H."/>
            <person name="Koyama Y."/>
            <person name="Oguma T."/>
        </authorList>
    </citation>
    <scope>NUCLEOTIDE SEQUENCE [LARGE SCALE GENOMIC DNA]</scope>
    <source>
        <strain evidence="4 5">NISL 7118</strain>
    </source>
</reference>
<dbReference type="PANTHER" id="PTHR34297:SF3">
    <property type="entry name" value="ALKALINE SHOCK PROTEIN 23"/>
    <property type="match status" value="1"/>
</dbReference>
<gene>
    <name evidence="4" type="ORF">TEHN7118_2103</name>
</gene>
<dbReference type="RefSeq" id="WP_014125773.1">
    <property type="nucleotide sequence ID" value="NZ_BAABQP010000030.1"/>
</dbReference>
<evidence type="ECO:0000313" key="4">
    <source>
        <dbReference type="EMBL" id="GBD69297.1"/>
    </source>
</evidence>
<evidence type="ECO:0000313" key="5">
    <source>
        <dbReference type="Proteomes" id="UP000236214"/>
    </source>
</evidence>
<organism evidence="4 5">
    <name type="scientific">Tetragenococcus halophilus subsp. halophilus</name>
    <dbReference type="NCBI Taxonomy" id="1513897"/>
    <lineage>
        <taxon>Bacteria</taxon>
        <taxon>Bacillati</taxon>
        <taxon>Bacillota</taxon>
        <taxon>Bacilli</taxon>
        <taxon>Lactobacillales</taxon>
        <taxon>Enterococcaceae</taxon>
        <taxon>Tetragenococcus</taxon>
    </lineage>
</organism>
<dbReference type="EMBL" id="BDEC01000183">
    <property type="protein sequence ID" value="GBD69297.1"/>
    <property type="molecule type" value="Genomic_DNA"/>
</dbReference>
<proteinExistence type="inferred from homology"/>
<dbReference type="Pfam" id="PF03780">
    <property type="entry name" value="Asp23"/>
    <property type="match status" value="1"/>
</dbReference>
<dbReference type="PANTHER" id="PTHR34297">
    <property type="entry name" value="HYPOTHETICAL CYTOSOLIC PROTEIN-RELATED"/>
    <property type="match status" value="1"/>
</dbReference>